<evidence type="ECO:0000313" key="6">
    <source>
        <dbReference type="EMBL" id="QNA46124.1"/>
    </source>
</evidence>
<evidence type="ECO:0000256" key="2">
    <source>
        <dbReference type="ARBA" id="ARBA00022692"/>
    </source>
</evidence>
<evidence type="ECO:0008006" key="8">
    <source>
        <dbReference type="Google" id="ProtNLM"/>
    </source>
</evidence>
<keyword evidence="3 5" id="KW-1133">Transmembrane helix</keyword>
<feature type="transmembrane region" description="Helical" evidence="5">
    <location>
        <begin position="610"/>
        <end position="634"/>
    </location>
</feature>
<dbReference type="InterPro" id="IPR023271">
    <property type="entry name" value="Aquaporin-like"/>
</dbReference>
<keyword evidence="7" id="KW-1185">Reference proteome</keyword>
<accession>A0A7G5XKX1</accession>
<feature type="transmembrane region" description="Helical" evidence="5">
    <location>
        <begin position="347"/>
        <end position="365"/>
    </location>
</feature>
<dbReference type="GO" id="GO:0016020">
    <property type="term" value="C:membrane"/>
    <property type="evidence" value="ECO:0007669"/>
    <property type="project" value="UniProtKB-SubCell"/>
</dbReference>
<reference evidence="7" key="1">
    <citation type="submission" date="2020-08" db="EMBL/GenBank/DDBJ databases">
        <title>Lacibacter sp. S13-6-6 genome sequencing.</title>
        <authorList>
            <person name="Jin L."/>
        </authorList>
    </citation>
    <scope>NUCLEOTIDE SEQUENCE [LARGE SCALE GENOMIC DNA]</scope>
    <source>
        <strain evidence="7">S13-6-6</strain>
    </source>
</reference>
<dbReference type="KEGG" id="lacs:H4075_08060"/>
<feature type="transmembrane region" description="Helical" evidence="5">
    <location>
        <begin position="443"/>
        <end position="465"/>
    </location>
</feature>
<evidence type="ECO:0000313" key="7">
    <source>
        <dbReference type="Proteomes" id="UP000515344"/>
    </source>
</evidence>
<feature type="transmembrane region" description="Helical" evidence="5">
    <location>
        <begin position="491"/>
        <end position="513"/>
    </location>
</feature>
<dbReference type="InterPro" id="IPR011385">
    <property type="entry name" value="Site-sp_rcmbase"/>
</dbReference>
<name>A0A7G5XKX1_9BACT</name>
<evidence type="ECO:0000256" key="3">
    <source>
        <dbReference type="ARBA" id="ARBA00022989"/>
    </source>
</evidence>
<dbReference type="AlphaFoldDB" id="A0A7G5XKX1"/>
<dbReference type="Gene3D" id="1.20.1080.10">
    <property type="entry name" value="Glycerol uptake facilitator protein"/>
    <property type="match status" value="1"/>
</dbReference>
<organism evidence="6 7">
    <name type="scientific">Lacibacter sediminis</name>
    <dbReference type="NCBI Taxonomy" id="2760713"/>
    <lineage>
        <taxon>Bacteria</taxon>
        <taxon>Pseudomonadati</taxon>
        <taxon>Bacteroidota</taxon>
        <taxon>Chitinophagia</taxon>
        <taxon>Chitinophagales</taxon>
        <taxon>Chitinophagaceae</taxon>
        <taxon>Lacibacter</taxon>
    </lineage>
</organism>
<feature type="transmembrane region" description="Helical" evidence="5">
    <location>
        <begin position="552"/>
        <end position="572"/>
    </location>
</feature>
<protein>
    <recommendedName>
        <fullName evidence="8">Site-specific recombinase</fullName>
    </recommendedName>
</protein>
<gene>
    <name evidence="6" type="ORF">H4075_08060</name>
</gene>
<evidence type="ECO:0000256" key="1">
    <source>
        <dbReference type="ARBA" id="ARBA00004141"/>
    </source>
</evidence>
<keyword evidence="4 5" id="KW-0472">Membrane</keyword>
<dbReference type="Proteomes" id="UP000515344">
    <property type="component" value="Chromosome"/>
</dbReference>
<evidence type="ECO:0000256" key="4">
    <source>
        <dbReference type="ARBA" id="ARBA00023136"/>
    </source>
</evidence>
<dbReference type="EMBL" id="CP060007">
    <property type="protein sequence ID" value="QNA46124.1"/>
    <property type="molecule type" value="Genomic_DNA"/>
</dbReference>
<dbReference type="Pfam" id="PF10136">
    <property type="entry name" value="SpecificRecomb"/>
    <property type="match status" value="1"/>
</dbReference>
<comment type="subcellular location">
    <subcellularLocation>
        <location evidence="1">Membrane</location>
        <topology evidence="1">Multi-pass membrane protein</topology>
    </subcellularLocation>
</comment>
<sequence length="668" mass="75504">MKFRLLPKKKAEESAEQGQAIVLSINSNNRGLDFLAELFQKIRPADVNDKEAAELKFKAFLFQLQEDRSLLFSLRKALLSQFANSDLTTALTESGLLSSRGFIQELGSKLKHKIIPALLEPTDFLFVIERLFYKKNDYVWIEKIDSELWKLFFQRIGIEVNLNEPALNNQLLQSMQTLSYRLAMMGLEKEITRLHDERDDAVFPFLEQSRLVNMLLEKKKNTHSMHDEKIIAAGIFEALHNCLQSVRFIKEQRKNVGTSLAETFLLTRMEQHVERILLILDAVDNDKRFDIERFITYFMTVVRNQNRKNSLSEFLSQNVGLLAYQISEHGGRRGETFITKTRKEFNLLFLSAMGGGFIISFIAVFKNLLGKVTLAPFWQGVAYSTNYSIGFLLIQSTGSTLATKQPAFTASAVASSLDSSKLKGRPDLDNLAVTVSQVSRSQLASFAGNLLVVFPMTYLLAILFFKLTGSKIAAGEEALALLQAQHPFQTLALLFACFTGFFLFLSGLIAGWVENYVVYAQLPQRIRLHPVLHHSLGKKQLNWLVNLVENKLGSIAGSVSLGFFLGMAAFIGKIFGIPFDIRHITISAGNTAIGFFGLEGPVDYRYMATILLGVSLIGFLNFFVSFGFAFFVAVKSRGIQLRDYPEFLGILWRYFRKRPVDFIIPTKK</sequence>
<dbReference type="RefSeq" id="WP_182805770.1">
    <property type="nucleotide sequence ID" value="NZ_CP060007.1"/>
</dbReference>
<keyword evidence="2 5" id="KW-0812">Transmembrane</keyword>
<evidence type="ECO:0000256" key="5">
    <source>
        <dbReference type="SAM" id="Phobius"/>
    </source>
</evidence>
<proteinExistence type="predicted"/>